<dbReference type="InterPro" id="IPR001789">
    <property type="entry name" value="Sig_transdc_resp-reg_receiver"/>
</dbReference>
<dbReference type="PANTHER" id="PTHR48111:SF1">
    <property type="entry name" value="TWO-COMPONENT RESPONSE REGULATOR ORR33"/>
    <property type="match status" value="1"/>
</dbReference>
<organism evidence="8 9">
    <name type="scientific">Lentinula boryana</name>
    <dbReference type="NCBI Taxonomy" id="40481"/>
    <lineage>
        <taxon>Eukaryota</taxon>
        <taxon>Fungi</taxon>
        <taxon>Dikarya</taxon>
        <taxon>Basidiomycota</taxon>
        <taxon>Agaricomycotina</taxon>
        <taxon>Agaricomycetes</taxon>
        <taxon>Agaricomycetidae</taxon>
        <taxon>Agaricales</taxon>
        <taxon>Marasmiineae</taxon>
        <taxon>Omphalotaceae</taxon>
        <taxon>Lentinula</taxon>
    </lineage>
</organism>
<evidence type="ECO:0000256" key="4">
    <source>
        <dbReference type="ARBA" id="ARBA00023125"/>
    </source>
</evidence>
<dbReference type="InterPro" id="IPR039420">
    <property type="entry name" value="WalR-like"/>
</dbReference>
<dbReference type="SUPFAM" id="SSF52172">
    <property type="entry name" value="CheY-like"/>
    <property type="match status" value="1"/>
</dbReference>
<feature type="modified residue" description="4-aspartylphosphate" evidence="6">
    <location>
        <position position="9"/>
    </location>
</feature>
<dbReference type="EMBL" id="MU790985">
    <property type="protein sequence ID" value="KAJ3991628.1"/>
    <property type="molecule type" value="Genomic_DNA"/>
</dbReference>
<dbReference type="Pfam" id="PF00072">
    <property type="entry name" value="Response_reg"/>
    <property type="match status" value="1"/>
</dbReference>
<accession>A0ABQ8PYW6</accession>
<proteinExistence type="predicted"/>
<protein>
    <submittedName>
        <fullName evidence="8">CheY-like superfamily</fullName>
    </submittedName>
</protein>
<comment type="caution">
    <text evidence="8">The sequence shown here is derived from an EMBL/GenBank/DDBJ whole genome shotgun (WGS) entry which is preliminary data.</text>
</comment>
<name>A0ABQ8PYW6_9AGAR</name>
<evidence type="ECO:0000313" key="8">
    <source>
        <dbReference type="EMBL" id="KAJ3991628.1"/>
    </source>
</evidence>
<dbReference type="PROSITE" id="PS50110">
    <property type="entry name" value="RESPONSE_REGULATORY"/>
    <property type="match status" value="1"/>
</dbReference>
<keyword evidence="9" id="KW-1185">Reference proteome</keyword>
<dbReference type="Gene3D" id="3.40.50.2300">
    <property type="match status" value="1"/>
</dbReference>
<keyword evidence="3" id="KW-0805">Transcription regulation</keyword>
<keyword evidence="4" id="KW-0238">DNA-binding</keyword>
<evidence type="ECO:0000256" key="1">
    <source>
        <dbReference type="ARBA" id="ARBA00022553"/>
    </source>
</evidence>
<dbReference type="InterPro" id="IPR011006">
    <property type="entry name" value="CheY-like_superfamily"/>
</dbReference>
<evidence type="ECO:0000256" key="3">
    <source>
        <dbReference type="ARBA" id="ARBA00023015"/>
    </source>
</evidence>
<evidence type="ECO:0000256" key="2">
    <source>
        <dbReference type="ARBA" id="ARBA00023012"/>
    </source>
</evidence>
<keyword evidence="2" id="KW-0902">Two-component regulatory system</keyword>
<sequence>MCPDLLITDVMMPGLNGLDLLQELAKDPNPDIQNLPIILLTASSSSEGKIDHKPDRFLQRPIDYLLKPFSSVELVRRIQTRLHTVRQKLELDRQV</sequence>
<keyword evidence="5" id="KW-0804">Transcription</keyword>
<evidence type="ECO:0000313" key="9">
    <source>
        <dbReference type="Proteomes" id="UP001163828"/>
    </source>
</evidence>
<reference evidence="8" key="1">
    <citation type="submission" date="2022-08" db="EMBL/GenBank/DDBJ databases">
        <authorList>
            <consortium name="DOE Joint Genome Institute"/>
            <person name="Min B."/>
            <person name="Riley R."/>
            <person name="Sierra-Patev S."/>
            <person name="Naranjo-Ortiz M."/>
            <person name="Looney B."/>
            <person name="Konkel Z."/>
            <person name="Slot J.C."/>
            <person name="Sakamoto Y."/>
            <person name="Steenwyk J.L."/>
            <person name="Rokas A."/>
            <person name="Carro J."/>
            <person name="Camarero S."/>
            <person name="Ferreira P."/>
            <person name="Molpeceres G."/>
            <person name="Ruiz-Duenas F.J."/>
            <person name="Serrano A."/>
            <person name="Henrissat B."/>
            <person name="Drula E."/>
            <person name="Hughes K.W."/>
            <person name="Mata J.L."/>
            <person name="Ishikawa N.K."/>
            <person name="Vargas-Isla R."/>
            <person name="Ushijima S."/>
            <person name="Smith C.A."/>
            <person name="Ahrendt S."/>
            <person name="Andreopoulos W."/>
            <person name="He G."/>
            <person name="Labutti K."/>
            <person name="Lipzen A."/>
            <person name="Ng V."/>
            <person name="Sandor L."/>
            <person name="Barry K."/>
            <person name="Martinez A.T."/>
            <person name="Xiao Y."/>
            <person name="Gibbons J.G."/>
            <person name="Terashima K."/>
            <person name="Hibbett D.S."/>
            <person name="Grigoriev I.V."/>
        </authorList>
    </citation>
    <scope>NUCLEOTIDE SEQUENCE</scope>
    <source>
        <strain evidence="8">TFB10827</strain>
    </source>
</reference>
<evidence type="ECO:0000256" key="6">
    <source>
        <dbReference type="PROSITE-ProRule" id="PRU00169"/>
    </source>
</evidence>
<dbReference type="PANTHER" id="PTHR48111">
    <property type="entry name" value="REGULATOR OF RPOS"/>
    <property type="match status" value="1"/>
</dbReference>
<feature type="domain" description="Response regulatory" evidence="7">
    <location>
        <begin position="1"/>
        <end position="82"/>
    </location>
</feature>
<evidence type="ECO:0000256" key="5">
    <source>
        <dbReference type="ARBA" id="ARBA00023163"/>
    </source>
</evidence>
<keyword evidence="1 6" id="KW-0597">Phosphoprotein</keyword>
<evidence type="ECO:0000259" key="7">
    <source>
        <dbReference type="PROSITE" id="PS50110"/>
    </source>
</evidence>
<dbReference type="Proteomes" id="UP001163828">
    <property type="component" value="Unassembled WGS sequence"/>
</dbReference>
<gene>
    <name evidence="8" type="ORF">F5050DRAFT_1123007</name>
</gene>